<dbReference type="EMBL" id="UZAN01066616">
    <property type="protein sequence ID" value="VDP94215.1"/>
    <property type="molecule type" value="Genomic_DNA"/>
</dbReference>
<evidence type="ECO:0000313" key="2">
    <source>
        <dbReference type="Proteomes" id="UP000272942"/>
    </source>
</evidence>
<sequence>MSQVGKCQSSLLYARRHFICDAAASYDQLLHHYVSLDASAEVLETCQQYGDAMPNLWLLALRYFATEPDHSDELQQVVSGTSLSFSLVRCISCSICLL</sequence>
<proteinExistence type="predicted"/>
<organism evidence="3">
    <name type="scientific">Echinostoma caproni</name>
    <dbReference type="NCBI Taxonomy" id="27848"/>
    <lineage>
        <taxon>Eukaryota</taxon>
        <taxon>Metazoa</taxon>
        <taxon>Spiralia</taxon>
        <taxon>Lophotrochozoa</taxon>
        <taxon>Platyhelminthes</taxon>
        <taxon>Trematoda</taxon>
        <taxon>Digenea</taxon>
        <taxon>Plagiorchiida</taxon>
        <taxon>Echinostomata</taxon>
        <taxon>Echinostomatoidea</taxon>
        <taxon>Echinostomatidae</taxon>
        <taxon>Echinostoma</taxon>
    </lineage>
</organism>
<evidence type="ECO:0000313" key="1">
    <source>
        <dbReference type="EMBL" id="VDP94215.1"/>
    </source>
</evidence>
<reference evidence="1 2" key="2">
    <citation type="submission" date="2018-11" db="EMBL/GenBank/DDBJ databases">
        <authorList>
            <consortium name="Pathogen Informatics"/>
        </authorList>
    </citation>
    <scope>NUCLEOTIDE SEQUENCE [LARGE SCALE GENOMIC DNA]</scope>
    <source>
        <strain evidence="1 2">Egypt</strain>
    </source>
</reference>
<dbReference type="InterPro" id="IPR057308">
    <property type="entry name" value="CHCR_PEP5_VPS11"/>
</dbReference>
<dbReference type="OrthoDB" id="6250254at2759"/>
<accession>A0A183BCK6</accession>
<dbReference type="WBParaSite" id="ECPE_0001698401-mRNA-1">
    <property type="protein sequence ID" value="ECPE_0001698401-mRNA-1"/>
    <property type="gene ID" value="ECPE_0001698401"/>
</dbReference>
<dbReference type="AlphaFoldDB" id="A0A183BCK6"/>
<keyword evidence="2" id="KW-1185">Reference proteome</keyword>
<dbReference type="Pfam" id="PF23356">
    <property type="entry name" value="TPR_PEP5_VPS11"/>
    <property type="match status" value="1"/>
</dbReference>
<dbReference type="Proteomes" id="UP000272942">
    <property type="component" value="Unassembled WGS sequence"/>
</dbReference>
<gene>
    <name evidence="1" type="ORF">ECPE_LOCUS16941</name>
</gene>
<name>A0A183BCK6_9TREM</name>
<reference evidence="3" key="1">
    <citation type="submission" date="2016-06" db="UniProtKB">
        <authorList>
            <consortium name="WormBaseParasite"/>
        </authorList>
    </citation>
    <scope>IDENTIFICATION</scope>
</reference>
<evidence type="ECO:0000313" key="3">
    <source>
        <dbReference type="WBParaSite" id="ECPE_0001698401-mRNA-1"/>
    </source>
</evidence>
<protein>
    <submittedName>
        <fullName evidence="3">FAT domain-containing protein</fullName>
    </submittedName>
</protein>